<dbReference type="PANTHER" id="PTHR13696">
    <property type="entry name" value="P-LOOP CONTAINING NUCLEOSIDE TRIPHOSPHATE HYDROLASE"/>
    <property type="match status" value="1"/>
</dbReference>
<keyword evidence="7" id="KW-1185">Reference proteome</keyword>
<dbReference type="AlphaFoldDB" id="A0A0U5ARF6"/>
<keyword evidence="6" id="KW-0378">Hydrolase</keyword>
<dbReference type="PANTHER" id="PTHR13696:SF52">
    <property type="entry name" value="PARA FAMILY PROTEIN CT_582"/>
    <property type="match status" value="1"/>
</dbReference>
<organism evidence="6 7">
    <name type="scientific">Aneurinibacillus soli</name>
    <dbReference type="NCBI Taxonomy" id="1500254"/>
    <lineage>
        <taxon>Bacteria</taxon>
        <taxon>Bacillati</taxon>
        <taxon>Bacillota</taxon>
        <taxon>Bacilli</taxon>
        <taxon>Bacillales</taxon>
        <taxon>Paenibacillaceae</taxon>
        <taxon>Aneurinibacillus group</taxon>
        <taxon>Aneurinibacillus</taxon>
    </lineage>
</organism>
<evidence type="ECO:0000256" key="1">
    <source>
        <dbReference type="ARBA" id="ARBA00006976"/>
    </source>
</evidence>
<dbReference type="InterPro" id="IPR027417">
    <property type="entry name" value="P-loop_NTPase"/>
</dbReference>
<evidence type="ECO:0000313" key="7">
    <source>
        <dbReference type="Proteomes" id="UP000217696"/>
    </source>
</evidence>
<dbReference type="FunFam" id="3.40.50.300:FF:000285">
    <property type="entry name" value="Sporulation initiation inhibitor Soj"/>
    <property type="match status" value="1"/>
</dbReference>
<evidence type="ECO:0000256" key="3">
    <source>
        <dbReference type="ARBA" id="ARBA00062323"/>
    </source>
</evidence>
<dbReference type="InterPro" id="IPR025669">
    <property type="entry name" value="AAA_dom"/>
</dbReference>
<sequence>MTIISLYNNKGGVAKTTTAITTASCLVQLGKRVLLLDLDPQANASDAAGIGEEGNVSLLLELLLTSRGSDPFSMGQVDGLRRPSSIIGCDVIPASPALDQFAEQAAQGTNREFRLQTILAPLRSSYDYILIDCPPSLSLLTMNALAASDYVVIPCDSSKYALTGMSNLITKYNKIRESCNQTLEIAGILNTKVEMRAQTSRLSREKLADYFGDLLFTSYIPKSASVEKSQYAGETLLTYDRHSPALAAYQSFTKELIQRVSTKKNQ</sequence>
<evidence type="ECO:0000313" key="6">
    <source>
        <dbReference type="EMBL" id="BAU26389.1"/>
    </source>
</evidence>
<evidence type="ECO:0000256" key="4">
    <source>
        <dbReference type="ARBA" id="ARBA00071824"/>
    </source>
</evidence>
<dbReference type="Proteomes" id="UP000217696">
    <property type="component" value="Chromosome"/>
</dbReference>
<comment type="subunit">
    <text evidence="3">Dimerizes in the presence of ATP but not ADP; ATP-binding is required for double-stranded (ds)DNA-binding. Interacts with DnaA.</text>
</comment>
<feature type="domain" description="AAA" evidence="5">
    <location>
        <begin position="1"/>
        <end position="185"/>
    </location>
</feature>
<comment type="similarity">
    <text evidence="1">Belongs to the ParA family.</text>
</comment>
<dbReference type="Gene3D" id="3.40.50.300">
    <property type="entry name" value="P-loop containing nucleotide triphosphate hydrolases"/>
    <property type="match status" value="1"/>
</dbReference>
<name>A0A0U5ARF6_9BACL</name>
<dbReference type="RefSeq" id="WP_157737765.1">
    <property type="nucleotide sequence ID" value="NZ_AP017312.1"/>
</dbReference>
<dbReference type="EMBL" id="AP017312">
    <property type="protein sequence ID" value="BAU26389.1"/>
    <property type="molecule type" value="Genomic_DNA"/>
</dbReference>
<dbReference type="PIRSF" id="PIRSF009320">
    <property type="entry name" value="Nuc_binding_HP_1000"/>
    <property type="match status" value="1"/>
</dbReference>
<proteinExistence type="inferred from homology"/>
<gene>
    <name evidence="6" type="primary">soj_2</name>
    <name evidence="6" type="ORF">CB4_00516</name>
</gene>
<evidence type="ECO:0000256" key="2">
    <source>
        <dbReference type="ARBA" id="ARBA00049360"/>
    </source>
</evidence>
<reference evidence="6 7" key="1">
    <citation type="submission" date="2015-12" db="EMBL/GenBank/DDBJ databases">
        <title>Genome sequence of Aneurinibacillus soli.</title>
        <authorList>
            <person name="Lee J.S."/>
            <person name="Lee K.C."/>
            <person name="Kim K.K."/>
            <person name="Lee B.W."/>
        </authorList>
    </citation>
    <scope>NUCLEOTIDE SEQUENCE [LARGE SCALE GENOMIC DNA]</scope>
    <source>
        <strain evidence="6 7">CB4</strain>
    </source>
</reference>
<dbReference type="SUPFAM" id="SSF52540">
    <property type="entry name" value="P-loop containing nucleoside triphosphate hydrolases"/>
    <property type="match status" value="1"/>
</dbReference>
<comment type="catalytic activity">
    <reaction evidence="2">
        <text>ATP + H2O = ADP + phosphate + H(+)</text>
        <dbReference type="Rhea" id="RHEA:13065"/>
        <dbReference type="ChEBI" id="CHEBI:15377"/>
        <dbReference type="ChEBI" id="CHEBI:15378"/>
        <dbReference type="ChEBI" id="CHEBI:30616"/>
        <dbReference type="ChEBI" id="CHEBI:43474"/>
        <dbReference type="ChEBI" id="CHEBI:456216"/>
    </reaction>
</comment>
<evidence type="ECO:0000259" key="5">
    <source>
        <dbReference type="Pfam" id="PF13614"/>
    </source>
</evidence>
<dbReference type="Pfam" id="PF13614">
    <property type="entry name" value="AAA_31"/>
    <property type="match status" value="1"/>
</dbReference>
<dbReference type="InterPro" id="IPR050678">
    <property type="entry name" value="DNA_Partitioning_ATPase"/>
</dbReference>
<dbReference type="CDD" id="cd02042">
    <property type="entry name" value="ParAB_family"/>
    <property type="match status" value="1"/>
</dbReference>
<accession>A0A0U5ARF6</accession>
<dbReference type="GO" id="GO:0016887">
    <property type="term" value="F:ATP hydrolysis activity"/>
    <property type="evidence" value="ECO:0007669"/>
    <property type="project" value="RHEA"/>
</dbReference>
<protein>
    <recommendedName>
        <fullName evidence="4">Sporulation initiation inhibitor protein Soj</fullName>
    </recommendedName>
</protein>
<dbReference type="KEGG" id="asoc:CB4_00516"/>